<gene>
    <name evidence="1" type="ORF">CHLFYP18_04049</name>
</gene>
<reference evidence="1" key="1">
    <citation type="submission" date="2019-11" db="EMBL/GenBank/DDBJ databases">
        <authorList>
            <person name="Feng L."/>
        </authorList>
    </citation>
    <scope>NUCLEOTIDE SEQUENCE</scope>
    <source>
        <strain evidence="1">ChathewayiLFYP18</strain>
    </source>
</reference>
<dbReference type="EMBL" id="CACRUH010000090">
    <property type="protein sequence ID" value="VYU83275.1"/>
    <property type="molecule type" value="Genomic_DNA"/>
</dbReference>
<evidence type="ECO:0000313" key="1">
    <source>
        <dbReference type="EMBL" id="VYU83275.1"/>
    </source>
</evidence>
<proteinExistence type="predicted"/>
<dbReference type="AlphaFoldDB" id="A0A6N3I2C2"/>
<evidence type="ECO:0008006" key="2">
    <source>
        <dbReference type="Google" id="ProtNLM"/>
    </source>
</evidence>
<name>A0A6N3I2C2_9FIRM</name>
<organism evidence="1">
    <name type="scientific">Hungatella hathewayi</name>
    <dbReference type="NCBI Taxonomy" id="154046"/>
    <lineage>
        <taxon>Bacteria</taxon>
        <taxon>Bacillati</taxon>
        <taxon>Bacillota</taxon>
        <taxon>Clostridia</taxon>
        <taxon>Lachnospirales</taxon>
        <taxon>Lachnospiraceae</taxon>
        <taxon>Hungatella</taxon>
    </lineage>
</organism>
<protein>
    <recommendedName>
        <fullName evidence="2">DUF4304 domain-containing protein</fullName>
    </recommendedName>
</protein>
<accession>A0A6N3I2C2</accession>
<dbReference type="RefSeq" id="WP_156834403.1">
    <property type="nucleotide sequence ID" value="NZ_CACRUH010000090.1"/>
</dbReference>
<sequence>MNFLQRELKKILEMTQYSQEATCIGNASYVKVNGDVRLRLEFSRSSTSSFDGIVMTMLNRKEGPIDMNVLKFKDIWGKKSVSNPNFKDGLVPYIWEYREKTEWYVYKPNQKDYLRLAKEIDQYIGMFQEMDLMQGPQMSM</sequence>